<evidence type="ECO:0000259" key="9">
    <source>
        <dbReference type="Pfam" id="PF05649"/>
    </source>
</evidence>
<protein>
    <submittedName>
        <fullName evidence="10">Putative endopeptidase</fullName>
    </submittedName>
</protein>
<dbReference type="GO" id="GO:0016485">
    <property type="term" value="P:protein processing"/>
    <property type="evidence" value="ECO:0007669"/>
    <property type="project" value="TreeGrafter"/>
</dbReference>
<organism evidence="10 11">
    <name type="scientific">Chitinophaga polysaccharea</name>
    <dbReference type="NCBI Taxonomy" id="1293035"/>
    <lineage>
        <taxon>Bacteria</taxon>
        <taxon>Pseudomonadati</taxon>
        <taxon>Bacteroidota</taxon>
        <taxon>Chitinophagia</taxon>
        <taxon>Chitinophagales</taxon>
        <taxon>Chitinophagaceae</taxon>
        <taxon>Chitinophaga</taxon>
    </lineage>
</organism>
<dbReference type="PRINTS" id="PR00786">
    <property type="entry name" value="NEPRILYSIN"/>
</dbReference>
<feature type="domain" description="Peptidase M13 N-terminal" evidence="9">
    <location>
        <begin position="48"/>
        <end position="425"/>
    </location>
</feature>
<dbReference type="Gene3D" id="1.10.1380.10">
    <property type="entry name" value="Neutral endopeptidase , domain2"/>
    <property type="match status" value="1"/>
</dbReference>
<evidence type="ECO:0000256" key="1">
    <source>
        <dbReference type="ARBA" id="ARBA00001947"/>
    </source>
</evidence>
<dbReference type="CDD" id="cd08662">
    <property type="entry name" value="M13"/>
    <property type="match status" value="1"/>
</dbReference>
<dbReference type="RefSeq" id="WP_145662555.1">
    <property type="nucleotide sequence ID" value="NZ_VIWO01000001.1"/>
</dbReference>
<dbReference type="AlphaFoldDB" id="A0A561Q3E5"/>
<evidence type="ECO:0000259" key="8">
    <source>
        <dbReference type="Pfam" id="PF01431"/>
    </source>
</evidence>
<dbReference type="Proteomes" id="UP000320811">
    <property type="component" value="Unassembled WGS sequence"/>
</dbReference>
<dbReference type="GO" id="GO:0005886">
    <property type="term" value="C:plasma membrane"/>
    <property type="evidence" value="ECO:0007669"/>
    <property type="project" value="TreeGrafter"/>
</dbReference>
<evidence type="ECO:0000256" key="5">
    <source>
        <dbReference type="ARBA" id="ARBA00022801"/>
    </source>
</evidence>
<dbReference type="PROSITE" id="PS51885">
    <property type="entry name" value="NEPRILYSIN"/>
    <property type="match status" value="1"/>
</dbReference>
<evidence type="ECO:0000256" key="2">
    <source>
        <dbReference type="ARBA" id="ARBA00007357"/>
    </source>
</evidence>
<dbReference type="Pfam" id="PF05649">
    <property type="entry name" value="Peptidase_M13_N"/>
    <property type="match status" value="1"/>
</dbReference>
<evidence type="ECO:0000313" key="10">
    <source>
        <dbReference type="EMBL" id="TWF44894.1"/>
    </source>
</evidence>
<keyword evidence="11" id="KW-1185">Reference proteome</keyword>
<keyword evidence="3" id="KW-0645">Protease</keyword>
<dbReference type="Gene3D" id="3.40.390.10">
    <property type="entry name" value="Collagenase (Catalytic Domain)"/>
    <property type="match status" value="1"/>
</dbReference>
<dbReference type="InterPro" id="IPR024079">
    <property type="entry name" value="MetalloPept_cat_dom_sf"/>
</dbReference>
<keyword evidence="7" id="KW-0482">Metalloprotease</keyword>
<keyword evidence="6" id="KW-0862">Zinc</keyword>
<comment type="cofactor">
    <cofactor evidence="1">
        <name>Zn(2+)</name>
        <dbReference type="ChEBI" id="CHEBI:29105"/>
    </cofactor>
</comment>
<dbReference type="EMBL" id="VIWO01000001">
    <property type="protein sequence ID" value="TWF44894.1"/>
    <property type="molecule type" value="Genomic_DNA"/>
</dbReference>
<dbReference type="PROSITE" id="PS51257">
    <property type="entry name" value="PROKAR_LIPOPROTEIN"/>
    <property type="match status" value="1"/>
</dbReference>
<accession>A0A561Q3E5</accession>
<comment type="caution">
    <text evidence="10">The sequence shown here is derived from an EMBL/GenBank/DDBJ whole genome shotgun (WGS) entry which is preliminary data.</text>
</comment>
<proteinExistence type="inferred from homology"/>
<evidence type="ECO:0000313" key="11">
    <source>
        <dbReference type="Proteomes" id="UP000320811"/>
    </source>
</evidence>
<dbReference type="GO" id="GO:0004222">
    <property type="term" value="F:metalloendopeptidase activity"/>
    <property type="evidence" value="ECO:0007669"/>
    <property type="project" value="InterPro"/>
</dbReference>
<dbReference type="GO" id="GO:0046872">
    <property type="term" value="F:metal ion binding"/>
    <property type="evidence" value="ECO:0007669"/>
    <property type="project" value="UniProtKB-KW"/>
</dbReference>
<dbReference type="InterPro" id="IPR042089">
    <property type="entry name" value="Peptidase_M13_dom_2"/>
</dbReference>
<dbReference type="InterPro" id="IPR018497">
    <property type="entry name" value="Peptidase_M13_C"/>
</dbReference>
<dbReference type="PANTHER" id="PTHR11733:SF167">
    <property type="entry name" value="FI17812P1-RELATED"/>
    <property type="match status" value="1"/>
</dbReference>
<evidence type="ECO:0000256" key="7">
    <source>
        <dbReference type="ARBA" id="ARBA00023049"/>
    </source>
</evidence>
<dbReference type="InterPro" id="IPR000718">
    <property type="entry name" value="Peptidase_M13"/>
</dbReference>
<dbReference type="OrthoDB" id="9775677at2"/>
<reference evidence="10 11" key="1">
    <citation type="submission" date="2019-06" db="EMBL/GenBank/DDBJ databases">
        <title>Sorghum-associated microbial communities from plants grown in Nebraska, USA.</title>
        <authorList>
            <person name="Schachtman D."/>
        </authorList>
    </citation>
    <scope>NUCLEOTIDE SEQUENCE [LARGE SCALE GENOMIC DNA]</scope>
    <source>
        <strain evidence="10 11">1209</strain>
    </source>
</reference>
<dbReference type="Pfam" id="PF01431">
    <property type="entry name" value="Peptidase_M13"/>
    <property type="match status" value="1"/>
</dbReference>
<sequence>MNKLLFAGIGVASVACFIACNQGQSNTNKQANTTPDAVAANVDTTANPKDDFFDYANGGWIKRNPIPSEYSSWGIGNLVQEELYKRLRIINEKAAENPSDPISKKIAAFWKSGMDSVRLNAAGIEPITGTLKEIDAVSNVQQLAQLASQLNVTAGGTCDISIGQDAKNSDAIMVQLGQGGLGLPNRDYYFNTDDRTTKIRQAYPGHVAKMLAFTGMDTATAQKAAASIVQLETLLAKSSRKLEALRDPEANYHKMPVAQLNKIAGNIDWAGFIKQQGISKFADTVIVGQPEFYTALSGAIKSQPLDTWKNYLKWIVIANAASQLSDTIANTQFAFYGKLLRGQDQQKPRWKRVLDAEEGAMGEALGQLFVKEFFNATAKKRYENLVEEIRAALKNRIEHLEWMSDSTKQKALYKLSKISKKVGYPDKWKDFSAMDIKDQSYYQNVVAAKHWWQNYEINKLGKPVDRSEWDMTPQTYNAYYNPSNNEIVLPAGIFTVPGKRDEELDDAVVYGYAGASTIGHEITHGFDDEGRQFDAAGNLKNWWTKEDIKKFNDRADVMVRQFNSYVVVDSLHINGKATLGENIADLGGILLGWEAFKKTEQYQKNEKIAGYTPAERYFMGYALGWLSHTKKESLARQVLTDVHSPAKFRVNGPFSDVDAFYEVYGLQPGNGMYRADSARVRIW</sequence>
<gene>
    <name evidence="10" type="ORF">FHW36_101820</name>
</gene>
<keyword evidence="5" id="KW-0378">Hydrolase</keyword>
<dbReference type="PANTHER" id="PTHR11733">
    <property type="entry name" value="ZINC METALLOPROTEASE FAMILY M13 NEPRILYSIN-RELATED"/>
    <property type="match status" value="1"/>
</dbReference>
<evidence type="ECO:0000256" key="6">
    <source>
        <dbReference type="ARBA" id="ARBA00022833"/>
    </source>
</evidence>
<keyword evidence="4" id="KW-0479">Metal-binding</keyword>
<dbReference type="InterPro" id="IPR008753">
    <property type="entry name" value="Peptidase_M13_N"/>
</dbReference>
<evidence type="ECO:0000256" key="3">
    <source>
        <dbReference type="ARBA" id="ARBA00022670"/>
    </source>
</evidence>
<evidence type="ECO:0000256" key="4">
    <source>
        <dbReference type="ARBA" id="ARBA00022723"/>
    </source>
</evidence>
<comment type="similarity">
    <text evidence="2">Belongs to the peptidase M13 family.</text>
</comment>
<name>A0A561Q3E5_9BACT</name>
<dbReference type="SUPFAM" id="SSF55486">
    <property type="entry name" value="Metalloproteases ('zincins'), catalytic domain"/>
    <property type="match status" value="1"/>
</dbReference>
<feature type="domain" description="Peptidase M13 C-terminal" evidence="8">
    <location>
        <begin position="477"/>
        <end position="679"/>
    </location>
</feature>